<evidence type="ECO:0000256" key="2">
    <source>
        <dbReference type="ARBA" id="ARBA00010157"/>
    </source>
</evidence>
<name>A0A7I7YRI6_9MYCO</name>
<dbReference type="Gene3D" id="1.20.1640.10">
    <property type="entry name" value="Multidrug efflux transporter AcrB transmembrane domain"/>
    <property type="match status" value="2"/>
</dbReference>
<dbReference type="InterPro" id="IPR004707">
    <property type="entry name" value="MmpL_fam"/>
</dbReference>
<dbReference type="OrthoDB" id="4758927at2"/>
<keyword evidence="6" id="KW-0472">Membrane</keyword>
<dbReference type="Pfam" id="PF03176">
    <property type="entry name" value="MMPL"/>
    <property type="match status" value="2"/>
</dbReference>
<dbReference type="InterPro" id="IPR004869">
    <property type="entry name" value="MMPL_dom"/>
</dbReference>
<dbReference type="PANTHER" id="PTHR33406:SF6">
    <property type="entry name" value="MEMBRANE PROTEIN YDGH-RELATED"/>
    <property type="match status" value="1"/>
</dbReference>
<dbReference type="InterPro" id="IPR050545">
    <property type="entry name" value="Mycobact_MmpL"/>
</dbReference>
<evidence type="ECO:0000256" key="6">
    <source>
        <dbReference type="ARBA" id="ARBA00023136"/>
    </source>
</evidence>
<reference evidence="7 8" key="1">
    <citation type="journal article" date="2019" name="Emerg. Microbes Infect.">
        <title>Comprehensive subspecies identification of 175 nontuberculous mycobacteria species based on 7547 genomic profiles.</title>
        <authorList>
            <person name="Matsumoto Y."/>
            <person name="Kinjo T."/>
            <person name="Motooka D."/>
            <person name="Nabeya D."/>
            <person name="Jung N."/>
            <person name="Uechi K."/>
            <person name="Horii T."/>
            <person name="Iida T."/>
            <person name="Fujita J."/>
            <person name="Nakamura S."/>
        </authorList>
    </citation>
    <scope>NUCLEOTIDE SEQUENCE [LARGE SCALE GENOMIC DNA]</scope>
    <source>
        <strain evidence="7 8">JCM 14742</strain>
    </source>
</reference>
<accession>A0A7I7YRI6</accession>
<evidence type="ECO:0000256" key="4">
    <source>
        <dbReference type="ARBA" id="ARBA00022692"/>
    </source>
</evidence>
<protein>
    <submittedName>
        <fullName evidence="7">Membrane protein</fullName>
    </submittedName>
</protein>
<evidence type="ECO:0000256" key="5">
    <source>
        <dbReference type="ARBA" id="ARBA00022989"/>
    </source>
</evidence>
<dbReference type="EMBL" id="AP022614">
    <property type="protein sequence ID" value="BBZ44506.1"/>
    <property type="molecule type" value="Genomic_DNA"/>
</dbReference>
<keyword evidence="3" id="KW-1003">Cell membrane</keyword>
<comment type="similarity">
    <text evidence="2">Belongs to the resistance-nodulation-cell division (RND) (TC 2.A.6) family. MmpL subfamily.</text>
</comment>
<dbReference type="PANTHER" id="PTHR33406">
    <property type="entry name" value="MEMBRANE PROTEIN MJ1562-RELATED"/>
    <property type="match status" value="1"/>
</dbReference>
<proteinExistence type="inferred from homology"/>
<dbReference type="RefSeq" id="WP_085269542.1">
    <property type="nucleotide sequence ID" value="NZ_AP022614.1"/>
</dbReference>
<dbReference type="FunFam" id="1.20.1640.10:FF:000018">
    <property type="entry name" value="Transmembrane transport protein MmpL10"/>
    <property type="match status" value="1"/>
</dbReference>
<dbReference type="FunFam" id="1.20.1640.10:FF:000020">
    <property type="entry name" value="Transmembrane transport protein MmpL10"/>
    <property type="match status" value="1"/>
</dbReference>
<comment type="subcellular location">
    <subcellularLocation>
        <location evidence="1">Cell membrane</location>
        <topology evidence="1">Multi-pass membrane protein</topology>
    </subcellularLocation>
</comment>
<dbReference type="Proteomes" id="UP000467105">
    <property type="component" value="Chromosome"/>
</dbReference>
<evidence type="ECO:0000313" key="8">
    <source>
        <dbReference type="Proteomes" id="UP000467105"/>
    </source>
</evidence>
<dbReference type="NCBIfam" id="TIGR00833">
    <property type="entry name" value="actII"/>
    <property type="match status" value="1"/>
</dbReference>
<keyword evidence="8" id="KW-1185">Reference proteome</keyword>
<evidence type="ECO:0000313" key="7">
    <source>
        <dbReference type="EMBL" id="BBZ44506.1"/>
    </source>
</evidence>
<gene>
    <name evidence="7" type="ORF">MPRM_17870</name>
</gene>
<dbReference type="GO" id="GO:0005886">
    <property type="term" value="C:plasma membrane"/>
    <property type="evidence" value="ECO:0007669"/>
    <property type="project" value="UniProtKB-SubCell"/>
</dbReference>
<dbReference type="SUPFAM" id="SSF82866">
    <property type="entry name" value="Multidrug efflux transporter AcrB transmembrane domain"/>
    <property type="match status" value="2"/>
</dbReference>
<keyword evidence="4" id="KW-0812">Transmembrane</keyword>
<sequence length="962" mass="104854">MSNHQLENTRPFVARTIQRFSVLIILGWLAIMVIVTVGVPSLELVEKEHSVSLNPTDAPAFKAANRMNEDFKQTDQSSSGSVAMIVLEGQQPLGDAAHNYYNNLILQLKNDPKHVQHIQNFWGDELTRGAAQSADGKAAYVQLTLAGNPGQSLANESIEAVQHIVARTPAPPGVKAYVTGPAAISADMNRSGDRTIVTVTLVSVAVIFLTLLLVYRSIVTVFLLLVIVGIELQVARGTVAFLGHHEIIGLTTFAANLLVSLCIATGTDYGIFFIGRYQEARQAGESREAAFYTTYRGVAKVVLGSGLTIAGAVFCLVFTRLPLFHAMAIPCAVGILVAVAIALTLVPAVIAVGSRIGLFEPKRVLKVRGWRRIGTAIVRWPAPILVASLAVAMLGLLTLPGYKPSYNDQKYIPKDIPGNQGLAAAGRHFPPSAMMSPELLLIEADHDLRNPADFLILEKLAKAVLAVPGISKVQAVTRPEGTPIAHTTIPYLLSMQQAGQQQFMHFQKLRMNDMLKQAEMMTETINIMEHMYGLLQQMAATTHRMVTKTHEMQEITNDLRDHIADFEDFWRPIRSYFYWEKHCFDIPICFSIRSIFDTLDGVDLVTDKLRDLVGDLDQLDAIMPQLLLQFPEMIEIMQSMRTMMFTMHSTMSGVFGQMDDNSSNSTAMGKAFDTAKNDDSFYIPPDVFKNADFKRVIKIFLSPDGKNARMLISQKGDPASPEGISRVDPIKSAAAEALKGTPLEDSKIYLAGTAALVKDVVQGSTYDLAIAVIAALCLIFAVMLIITGSFIAALVIVGTVLVSLGASFGLSVFVWQYLLGTQIHWAVLVMSLIVLLAVGSDYNLLLVARMKEEIGAGLNTGLVRAMGGTGKVVTNAGLVFAFTMGSMMVSDLASIGQVGLTIGLGLLFDTLVVRAFMTPSIAALLGRWFWWPQRVRPRPASSMLRPTGPRPVVRALMLRQQG</sequence>
<evidence type="ECO:0000256" key="3">
    <source>
        <dbReference type="ARBA" id="ARBA00022475"/>
    </source>
</evidence>
<keyword evidence="5" id="KW-1133">Transmembrane helix</keyword>
<evidence type="ECO:0000256" key="1">
    <source>
        <dbReference type="ARBA" id="ARBA00004651"/>
    </source>
</evidence>
<organism evidence="7 8">
    <name type="scientific">Mycobacterium parmense</name>
    <dbReference type="NCBI Taxonomy" id="185642"/>
    <lineage>
        <taxon>Bacteria</taxon>
        <taxon>Bacillati</taxon>
        <taxon>Actinomycetota</taxon>
        <taxon>Actinomycetes</taxon>
        <taxon>Mycobacteriales</taxon>
        <taxon>Mycobacteriaceae</taxon>
        <taxon>Mycobacterium</taxon>
        <taxon>Mycobacterium simiae complex</taxon>
    </lineage>
</organism>
<dbReference type="AlphaFoldDB" id="A0A7I7YRI6"/>